<gene>
    <name evidence="1" type="ORF">OP8BY_1770</name>
</gene>
<dbReference type="AlphaFoldDB" id="A0A3E2BNF2"/>
<dbReference type="EMBL" id="QUAH01000004">
    <property type="protein sequence ID" value="RFT16166.1"/>
    <property type="molecule type" value="Genomic_DNA"/>
</dbReference>
<evidence type="ECO:0000313" key="1">
    <source>
        <dbReference type="EMBL" id="RFT16166.1"/>
    </source>
</evidence>
<comment type="caution">
    <text evidence="1">The sequence shown here is derived from an EMBL/GenBank/DDBJ whole genome shotgun (WGS) entry which is preliminary data.</text>
</comment>
<sequence>MKSTGKRYHNRAMEMGKMIEEKWMKELNRYFEDLRIIEKCQQEARDHFDQFCEFIVEPAFEALEQALEPRGIKVKYDHRKKSSIHIQINFPESKIDNFHYTIILPPNSLELKLLLKTAGRKNKKSQLEERERPFMPEVKPEDILKLGKEDIIIDIIQKLKEFNYAARTSPD</sequence>
<protein>
    <submittedName>
        <fullName evidence="1">Uncharacterized protein</fullName>
    </submittedName>
</protein>
<reference evidence="1 2" key="1">
    <citation type="submission" date="2018-08" db="EMBL/GenBank/DDBJ databases">
        <title>Genome analysis of the thermophilic bacterium of the candidate phylum Aminicenantes from deep subsurface aquifer revealed its physiology and ecological role.</title>
        <authorList>
            <person name="Kadnikov V.V."/>
            <person name="Mardanov A.V."/>
            <person name="Beletsky A.V."/>
            <person name="Karnachuk O.V."/>
            <person name="Ravin N.V."/>
        </authorList>
    </citation>
    <scope>NUCLEOTIDE SEQUENCE [LARGE SCALE GENOMIC DNA]</scope>
    <source>
        <strain evidence="1">BY38</strain>
    </source>
</reference>
<name>A0A3E2BNF2_9BACT</name>
<proteinExistence type="predicted"/>
<organism evidence="1 2">
    <name type="scientific">Candidatus Saccharicenans subterraneus</name>
    <dbReference type="NCBI Taxonomy" id="2508984"/>
    <lineage>
        <taxon>Bacteria</taxon>
        <taxon>Candidatus Aminicenantota</taxon>
        <taxon>Candidatus Aminicenantia</taxon>
        <taxon>Candidatus Aminicenantales</taxon>
        <taxon>Candidatus Saccharicenantaceae</taxon>
        <taxon>Candidatus Saccharicenans</taxon>
    </lineage>
</organism>
<evidence type="ECO:0000313" key="2">
    <source>
        <dbReference type="Proteomes" id="UP000257323"/>
    </source>
</evidence>
<accession>A0A3E2BNF2</accession>
<dbReference type="Proteomes" id="UP000257323">
    <property type="component" value="Unassembled WGS sequence"/>
</dbReference>